<dbReference type="EMBL" id="CM029038">
    <property type="protein sequence ID" value="KAG2651724.1"/>
    <property type="molecule type" value="Genomic_DNA"/>
</dbReference>
<keyword evidence="3" id="KW-0805">Transcription regulation</keyword>
<dbReference type="GO" id="GO:0080142">
    <property type="term" value="P:regulation of salicylic acid biosynthetic process"/>
    <property type="evidence" value="ECO:0007669"/>
    <property type="project" value="TreeGrafter"/>
</dbReference>
<comment type="subcellular location">
    <subcellularLocation>
        <location evidence="1">Nucleus</location>
    </subcellularLocation>
</comment>
<keyword evidence="5" id="KW-0010">Activator</keyword>
<protein>
    <submittedName>
        <fullName evidence="12">Uncharacterized protein</fullName>
    </submittedName>
</protein>
<evidence type="ECO:0000259" key="9">
    <source>
        <dbReference type="Pfam" id="PF07887"/>
    </source>
</evidence>
<evidence type="ECO:0000256" key="2">
    <source>
        <dbReference type="ARBA" id="ARBA00007214"/>
    </source>
</evidence>
<evidence type="ECO:0000256" key="3">
    <source>
        <dbReference type="ARBA" id="ARBA00023015"/>
    </source>
</evidence>
<keyword evidence="6" id="KW-0804">Transcription</keyword>
<dbReference type="PANTHER" id="PTHR31713:SF55">
    <property type="entry name" value="OS11G0663100 PROTEIN"/>
    <property type="match status" value="1"/>
</dbReference>
<evidence type="ECO:0000256" key="5">
    <source>
        <dbReference type="ARBA" id="ARBA00023159"/>
    </source>
</evidence>
<dbReference type="InterPro" id="IPR046830">
    <property type="entry name" value="Calmod_bind_M"/>
</dbReference>
<evidence type="ECO:0000256" key="1">
    <source>
        <dbReference type="ARBA" id="ARBA00004123"/>
    </source>
</evidence>
<feature type="domain" description="Calmodulin binding protein-like N-terminal" evidence="9">
    <location>
        <begin position="84"/>
        <end position="149"/>
    </location>
</feature>
<dbReference type="GO" id="GO:0005634">
    <property type="term" value="C:nucleus"/>
    <property type="evidence" value="ECO:0007669"/>
    <property type="project" value="UniProtKB-SubCell"/>
</dbReference>
<dbReference type="Proteomes" id="UP000823388">
    <property type="component" value="Chromosome 1N"/>
</dbReference>
<dbReference type="AlphaFoldDB" id="A0A8T0X326"/>
<evidence type="ECO:0000313" key="12">
    <source>
        <dbReference type="EMBL" id="KAG2651724.1"/>
    </source>
</evidence>
<evidence type="ECO:0000256" key="7">
    <source>
        <dbReference type="ARBA" id="ARBA00023242"/>
    </source>
</evidence>
<comment type="similarity">
    <text evidence="2">Belongs to the plant ACBP60 protein family.</text>
</comment>
<dbReference type="Pfam" id="PF20452">
    <property type="entry name" value="Calmod_bind_C"/>
    <property type="match status" value="1"/>
</dbReference>
<name>A0A8T0X326_PANVG</name>
<proteinExistence type="inferred from homology"/>
<evidence type="ECO:0000313" key="13">
    <source>
        <dbReference type="Proteomes" id="UP000823388"/>
    </source>
</evidence>
<dbReference type="GO" id="GO:0043565">
    <property type="term" value="F:sequence-specific DNA binding"/>
    <property type="evidence" value="ECO:0007669"/>
    <property type="project" value="TreeGrafter"/>
</dbReference>
<organism evidence="12 13">
    <name type="scientific">Panicum virgatum</name>
    <name type="common">Blackwell switchgrass</name>
    <dbReference type="NCBI Taxonomy" id="38727"/>
    <lineage>
        <taxon>Eukaryota</taxon>
        <taxon>Viridiplantae</taxon>
        <taxon>Streptophyta</taxon>
        <taxon>Embryophyta</taxon>
        <taxon>Tracheophyta</taxon>
        <taxon>Spermatophyta</taxon>
        <taxon>Magnoliopsida</taxon>
        <taxon>Liliopsida</taxon>
        <taxon>Poales</taxon>
        <taxon>Poaceae</taxon>
        <taxon>PACMAD clade</taxon>
        <taxon>Panicoideae</taxon>
        <taxon>Panicodae</taxon>
        <taxon>Paniceae</taxon>
        <taxon>Panicinae</taxon>
        <taxon>Panicum</taxon>
        <taxon>Panicum sect. Hiantes</taxon>
    </lineage>
</organism>
<evidence type="ECO:0000256" key="6">
    <source>
        <dbReference type="ARBA" id="ARBA00023163"/>
    </source>
</evidence>
<dbReference type="InterPro" id="IPR012416">
    <property type="entry name" value="CBP60"/>
</dbReference>
<keyword evidence="13" id="KW-1185">Reference proteome</keyword>
<reference evidence="12" key="1">
    <citation type="submission" date="2020-05" db="EMBL/GenBank/DDBJ databases">
        <title>WGS assembly of Panicum virgatum.</title>
        <authorList>
            <person name="Lovell J.T."/>
            <person name="Jenkins J."/>
            <person name="Shu S."/>
            <person name="Juenger T.E."/>
            <person name="Schmutz J."/>
        </authorList>
    </citation>
    <scope>NUCLEOTIDE SEQUENCE</scope>
    <source>
        <strain evidence="12">AP13</strain>
    </source>
</reference>
<keyword evidence="7" id="KW-0539">Nucleus</keyword>
<gene>
    <name evidence="12" type="ORF">PVAP13_1NG309019</name>
</gene>
<dbReference type="GO" id="GO:0005516">
    <property type="term" value="F:calmodulin binding"/>
    <property type="evidence" value="ECO:0007669"/>
    <property type="project" value="InterPro"/>
</dbReference>
<dbReference type="Pfam" id="PF20451">
    <property type="entry name" value="Calmod_bind_M"/>
    <property type="match status" value="1"/>
</dbReference>
<feature type="region of interest" description="Disordered" evidence="8">
    <location>
        <begin position="1"/>
        <end position="21"/>
    </location>
</feature>
<feature type="domain" description="Calmodulin binding protein central" evidence="10">
    <location>
        <begin position="196"/>
        <end position="260"/>
    </location>
</feature>
<feature type="domain" description="Calmodulin binding protein C-terminal" evidence="11">
    <location>
        <begin position="267"/>
        <end position="321"/>
    </location>
</feature>
<dbReference type="Pfam" id="PF07887">
    <property type="entry name" value="Calmodulin_bind"/>
    <property type="match status" value="1"/>
</dbReference>
<evidence type="ECO:0000259" key="11">
    <source>
        <dbReference type="Pfam" id="PF20452"/>
    </source>
</evidence>
<evidence type="ECO:0000259" key="10">
    <source>
        <dbReference type="Pfam" id="PF20451"/>
    </source>
</evidence>
<sequence length="449" mass="51979">MSLSRPRRGREEEEELDGGPAASATKIEILKKEMHCMTKGFIEESKTLQREMREFYQNSQLQLKEQISEQNRRMEQLIQEQFKFNTLISDMYSGHVIMADDGNPITVAIYDHDNKIITDGPLSSLQVKIVVQDGEFNKENKEQWSRESFLTSYDLYVRLQNGVADLCEKILEGISEPFTIKSGRGFSNRKDPHPSLSDPIYKLQKIHENGDRHRLLEKMHINQVHDFLWFYNMDANRLRNDCKSISDHDWNVIVKHALSCKPGHGRYSYDIPAKDATMFFDSLYKIVGAKFNGKYTSYEELNDTQKGLVEVSKKEAYDNLKLVMVEDKRNRYLRGSCSTPQCPSPLMTRFHDDVPPHGKVLESAPAQESPRPRQRWAKIMTVVTTLHFLNKKPQATPEISQTPSTEISFGMTYVPDNLLVEADMEMCPVPLTENSFGMTELSYDLWDWW</sequence>
<evidence type="ECO:0000256" key="8">
    <source>
        <dbReference type="SAM" id="MobiDB-lite"/>
    </source>
</evidence>
<dbReference type="PANTHER" id="PTHR31713">
    <property type="entry name" value="OS02G0177800 PROTEIN"/>
    <property type="match status" value="1"/>
</dbReference>
<dbReference type="GO" id="GO:0003700">
    <property type="term" value="F:DNA-binding transcription factor activity"/>
    <property type="evidence" value="ECO:0007669"/>
    <property type="project" value="TreeGrafter"/>
</dbReference>
<evidence type="ECO:0000256" key="4">
    <source>
        <dbReference type="ARBA" id="ARBA00023125"/>
    </source>
</evidence>
<accession>A0A8T0X326</accession>
<dbReference type="InterPro" id="IPR046831">
    <property type="entry name" value="Calmodulin_bind_N"/>
</dbReference>
<dbReference type="InterPro" id="IPR046829">
    <property type="entry name" value="Calmod_bind_C"/>
</dbReference>
<keyword evidence="4" id="KW-0238">DNA-binding</keyword>
<comment type="caution">
    <text evidence="12">The sequence shown here is derived from an EMBL/GenBank/DDBJ whole genome shotgun (WGS) entry which is preliminary data.</text>
</comment>